<keyword evidence="2" id="KW-0378">Hydrolase</keyword>
<dbReference type="EMBL" id="NMUJ01000015">
    <property type="protein sequence ID" value="OYV03218.1"/>
    <property type="molecule type" value="Genomic_DNA"/>
</dbReference>
<dbReference type="Gene3D" id="3.40.710.10">
    <property type="entry name" value="DD-peptidase/beta-lactamase superfamily"/>
    <property type="match status" value="2"/>
</dbReference>
<dbReference type="PANTHER" id="PTHR30023:SF0">
    <property type="entry name" value="PENICILLIN-SENSITIVE CARBOXYPEPTIDASE A"/>
    <property type="match status" value="1"/>
</dbReference>
<comment type="caution">
    <text evidence="3">The sequence shown here is derived from an EMBL/GenBank/DDBJ whole genome shotgun (WGS) entry which is preliminary data.</text>
</comment>
<dbReference type="InterPro" id="IPR000667">
    <property type="entry name" value="Peptidase_S13"/>
</dbReference>
<dbReference type="NCBIfam" id="TIGR00666">
    <property type="entry name" value="PBP4"/>
    <property type="match status" value="1"/>
</dbReference>
<dbReference type="Proteomes" id="UP000216312">
    <property type="component" value="Unassembled WGS sequence"/>
</dbReference>
<reference evidence="4" key="1">
    <citation type="submission" date="2017-07" db="EMBL/GenBank/DDBJ databases">
        <title>Novel pathways for hydrocarbon cycling and metabolic interdependencies in hydrothermal sediment communities.</title>
        <authorList>
            <person name="Dombrowski N."/>
            <person name="Seitz K."/>
            <person name="Teske A."/>
            <person name="Baker B."/>
        </authorList>
    </citation>
    <scope>NUCLEOTIDE SEQUENCE [LARGE SCALE GENOMIC DNA]</scope>
</reference>
<evidence type="ECO:0000313" key="4">
    <source>
        <dbReference type="Proteomes" id="UP000216312"/>
    </source>
</evidence>
<proteinExistence type="inferred from homology"/>
<sequence>MKHIILPLIILLGGCTINKVALVSYVVAPPQAITEFIQGLPPELTFGIVVYELDEGQLLYEYNGHKLFTPASTLKLITAATALAKLGTNYRFETYFFKAGDDIYIKGTGDPSLLSKDIELAAREIKWYGIDSLRHIFVDESYFDTIRKGKGWMWDEGPHPFNPNISALNVNYDLIEVIIKPNGVGNTPRVRLEPPTNFVIICNNAVTIDSGETTIEVDRIYEQTVNKLIIKGELPQSHGELRVYRTVERPALYVGHLLKENLKRIGVKVYGSALYGVTPAEVETLWVHYSPCLSKIVFELNKWSSNFIAEHLLKAIGAELKGVPGTADKGLTVVEEFLEEVGINGYPHKIVDGSGLSRYNLISPYELVQLLIYVYRQFSYLYEFVASLPIGGIDGTLRSRFESTPYVVRAKTGTVTGASGLAGYTITENGHLLAFAMMTQGYTMSVKEVRTYQDSLLQIIRRIY</sequence>
<accession>A0A257LU59</accession>
<keyword evidence="3" id="KW-0645">Protease</keyword>
<keyword evidence="3" id="KW-0121">Carboxypeptidase</keyword>
<evidence type="ECO:0000313" key="3">
    <source>
        <dbReference type="EMBL" id="OYV03218.1"/>
    </source>
</evidence>
<name>A0A257LU59_UNCW3</name>
<evidence type="ECO:0000256" key="2">
    <source>
        <dbReference type="ARBA" id="ARBA00022801"/>
    </source>
</evidence>
<dbReference type="SUPFAM" id="SSF56601">
    <property type="entry name" value="beta-lactamase/transpeptidase-like"/>
    <property type="match status" value="1"/>
</dbReference>
<dbReference type="AlphaFoldDB" id="A0A257LU59"/>
<dbReference type="Pfam" id="PF02113">
    <property type="entry name" value="Peptidase_S13"/>
    <property type="match status" value="1"/>
</dbReference>
<dbReference type="GO" id="GO:0006508">
    <property type="term" value="P:proteolysis"/>
    <property type="evidence" value="ECO:0007669"/>
    <property type="project" value="InterPro"/>
</dbReference>
<protein>
    <submittedName>
        <fullName evidence="3">D-alanyl-D-alanine carboxypeptidase/D-alanyl-D-alanine-endopeptidase</fullName>
    </submittedName>
</protein>
<comment type="similarity">
    <text evidence="1">Belongs to the peptidase S13 family.</text>
</comment>
<dbReference type="PRINTS" id="PR00922">
    <property type="entry name" value="DADACBPTASE3"/>
</dbReference>
<evidence type="ECO:0000256" key="1">
    <source>
        <dbReference type="ARBA" id="ARBA00006096"/>
    </source>
</evidence>
<dbReference type="GO" id="GO:0004185">
    <property type="term" value="F:serine-type carboxypeptidase activity"/>
    <property type="evidence" value="ECO:0007669"/>
    <property type="project" value="InterPro"/>
</dbReference>
<dbReference type="PANTHER" id="PTHR30023">
    <property type="entry name" value="D-ALANYL-D-ALANINE CARBOXYPEPTIDASE"/>
    <property type="match status" value="1"/>
</dbReference>
<organism evidence="3 4">
    <name type="scientific">candidate division WOR-3 bacterium 4484_18</name>
    <dbReference type="NCBI Taxonomy" id="2020626"/>
    <lineage>
        <taxon>Bacteria</taxon>
        <taxon>Bacteria division WOR-3</taxon>
    </lineage>
</organism>
<gene>
    <name evidence="3" type="primary">dacB</name>
    <name evidence="3" type="ORF">CGW93_01890</name>
</gene>
<dbReference type="GO" id="GO:0000270">
    <property type="term" value="P:peptidoglycan metabolic process"/>
    <property type="evidence" value="ECO:0007669"/>
    <property type="project" value="TreeGrafter"/>
</dbReference>
<dbReference type="Gene3D" id="3.50.80.20">
    <property type="entry name" value="D-Ala-D-Ala carboxypeptidase C, peptidase S13"/>
    <property type="match status" value="1"/>
</dbReference>
<dbReference type="InterPro" id="IPR012338">
    <property type="entry name" value="Beta-lactam/transpept-like"/>
</dbReference>
<dbReference type="PROSITE" id="PS51257">
    <property type="entry name" value="PROKAR_LIPOPROTEIN"/>
    <property type="match status" value="1"/>
</dbReference>